<keyword evidence="2" id="KW-1185">Reference proteome</keyword>
<comment type="caution">
    <text evidence="1">The sequence shown here is derived from an EMBL/GenBank/DDBJ whole genome shotgun (WGS) entry which is preliminary data.</text>
</comment>
<gene>
    <name evidence="1" type="ORF">EVAR_9873_1</name>
</gene>
<sequence length="179" mass="19653">MSPEDSRMRRVGVNIALTIHSKPTPAGLANQLERYEWTKLVPDKKTHDQCSPLSPNLTQKTSQWDLRSSCILAFTHLGDIFEQLLHPVYKCVKEGIEPSSYVGIGSQMGEKLALIYELVKLLNKQPLKPGGARTGPLSIIVVNPSSTRPKSATAPLHYGEEHAVQAPEPTYTNCAGLIP</sequence>
<reference evidence="1 2" key="1">
    <citation type="journal article" date="2019" name="Commun. Biol.">
        <title>The bagworm genome reveals a unique fibroin gene that provides high tensile strength.</title>
        <authorList>
            <person name="Kono N."/>
            <person name="Nakamura H."/>
            <person name="Ohtoshi R."/>
            <person name="Tomita M."/>
            <person name="Numata K."/>
            <person name="Arakawa K."/>
        </authorList>
    </citation>
    <scope>NUCLEOTIDE SEQUENCE [LARGE SCALE GENOMIC DNA]</scope>
</reference>
<organism evidence="1 2">
    <name type="scientific">Eumeta variegata</name>
    <name type="common">Bagworm moth</name>
    <name type="synonym">Eumeta japonica</name>
    <dbReference type="NCBI Taxonomy" id="151549"/>
    <lineage>
        <taxon>Eukaryota</taxon>
        <taxon>Metazoa</taxon>
        <taxon>Ecdysozoa</taxon>
        <taxon>Arthropoda</taxon>
        <taxon>Hexapoda</taxon>
        <taxon>Insecta</taxon>
        <taxon>Pterygota</taxon>
        <taxon>Neoptera</taxon>
        <taxon>Endopterygota</taxon>
        <taxon>Lepidoptera</taxon>
        <taxon>Glossata</taxon>
        <taxon>Ditrysia</taxon>
        <taxon>Tineoidea</taxon>
        <taxon>Psychidae</taxon>
        <taxon>Oiketicinae</taxon>
        <taxon>Eumeta</taxon>
    </lineage>
</organism>
<dbReference type="AlphaFoldDB" id="A0A4C1TQB8"/>
<accession>A0A4C1TQB8</accession>
<dbReference type="EMBL" id="BGZK01000077">
    <property type="protein sequence ID" value="GBP16154.1"/>
    <property type="molecule type" value="Genomic_DNA"/>
</dbReference>
<proteinExistence type="predicted"/>
<evidence type="ECO:0000313" key="1">
    <source>
        <dbReference type="EMBL" id="GBP16154.1"/>
    </source>
</evidence>
<name>A0A4C1TQB8_EUMVA</name>
<evidence type="ECO:0000313" key="2">
    <source>
        <dbReference type="Proteomes" id="UP000299102"/>
    </source>
</evidence>
<dbReference type="Proteomes" id="UP000299102">
    <property type="component" value="Unassembled WGS sequence"/>
</dbReference>
<protein>
    <submittedName>
        <fullName evidence="1">Uncharacterized protein</fullName>
    </submittedName>
</protein>